<dbReference type="Proteomes" id="UP000028181">
    <property type="component" value="Chromosome I"/>
</dbReference>
<dbReference type="AlphaFoldDB" id="A0A068SRY0"/>
<dbReference type="RefSeq" id="WP_038544725.1">
    <property type="nucleotide sequence ID" value="NZ_HG938353.1"/>
</dbReference>
<dbReference type="eggNOG" id="ENOG50339MA">
    <property type="taxonomic scope" value="Bacteria"/>
</dbReference>
<dbReference type="HOGENOM" id="CLU_159963_0_0_5"/>
<evidence type="ECO:0000313" key="2">
    <source>
        <dbReference type="Proteomes" id="UP000028181"/>
    </source>
</evidence>
<proteinExistence type="predicted"/>
<dbReference type="OrthoDB" id="7359436at2"/>
<organism evidence="1 2">
    <name type="scientific">Neorhizobium galegae bv. orientalis str. HAMBI 540</name>
    <dbReference type="NCBI Taxonomy" id="1028800"/>
    <lineage>
        <taxon>Bacteria</taxon>
        <taxon>Pseudomonadati</taxon>
        <taxon>Pseudomonadota</taxon>
        <taxon>Alphaproteobacteria</taxon>
        <taxon>Hyphomicrobiales</taxon>
        <taxon>Rhizobiaceae</taxon>
        <taxon>Rhizobium/Agrobacterium group</taxon>
        <taxon>Neorhizobium</taxon>
    </lineage>
</organism>
<name>A0A068SRY0_NEOGA</name>
<protein>
    <submittedName>
        <fullName evidence="1">Uncharacterized protein</fullName>
    </submittedName>
</protein>
<dbReference type="KEGG" id="ngg:RG540_CH28960"/>
<reference evidence="2" key="1">
    <citation type="journal article" date="2014" name="BMC Genomics">
        <title>Genome sequencing of two Neorhizobium galegae strains reveals a noeT gene responsible for the unusual acetylation of the nodulation factors.</title>
        <authorList>
            <person name="Osterman J."/>
            <person name="Marsh J."/>
            <person name="Laine P.K."/>
            <person name="Zeng Z."/>
            <person name="Alatalo E."/>
            <person name="Sullivan J.T."/>
            <person name="Young J.P."/>
            <person name="Thomas-Oates J."/>
            <person name="Paulin L."/>
            <person name="Lindstrom K."/>
        </authorList>
    </citation>
    <scope>NUCLEOTIDE SEQUENCE [LARGE SCALE GENOMIC DNA]</scope>
    <source>
        <strain evidence="2">HAMBI 540</strain>
    </source>
</reference>
<evidence type="ECO:0000313" key="1">
    <source>
        <dbReference type="EMBL" id="CDN49062.1"/>
    </source>
</evidence>
<sequence>MNTANPQLEGLYLAVAAINRLLVEKGVVSHADIQSALQAAERTVLADDKPLAVSTSHQKAIAFPIRLLLLANEANEQGTKFCFEDLAREVGRRT</sequence>
<accession>A0A068SRY0</accession>
<gene>
    <name evidence="1" type="ORF">RG540_CH28960</name>
</gene>
<dbReference type="GeneID" id="24258793"/>
<dbReference type="PATRIC" id="fig|1028800.3.peg.2935"/>
<keyword evidence="2" id="KW-1185">Reference proteome</keyword>
<dbReference type="EMBL" id="HG938353">
    <property type="protein sequence ID" value="CDN49062.1"/>
    <property type="molecule type" value="Genomic_DNA"/>
</dbReference>